<sequence length="198" mass="20198">MYNQTRSDLQPYRDLGSYAGGQLQNRLTDLTSPITMDEATLQNTPGYQFNLSQGLKAAQNSAAARGLGLSGAAIKGATSYATGLADSTYQNQFNNAVTNQTNAFNRLLQTTSLGANAAGQQASANTTTGTNIAATQIGSGNAQAAAATSGANAVGTALNSAAQNYALAPIYNKLLGSGSGSGGGSSYWNFTPTSNWGY</sequence>
<evidence type="ECO:0008006" key="3">
    <source>
        <dbReference type="Google" id="ProtNLM"/>
    </source>
</evidence>
<protein>
    <recommendedName>
        <fullName evidence="3">Tail fiber domain-containing protein</fullName>
    </recommendedName>
</protein>
<dbReference type="RefSeq" id="WP_238248713.1">
    <property type="nucleotide sequence ID" value="NZ_BPQX01000021.1"/>
</dbReference>
<proteinExistence type="predicted"/>
<gene>
    <name evidence="1" type="ORF">QO016_004750</name>
</gene>
<dbReference type="EMBL" id="JAUSVV010000023">
    <property type="protein sequence ID" value="MDQ0445223.1"/>
    <property type="molecule type" value="Genomic_DNA"/>
</dbReference>
<reference evidence="1 2" key="1">
    <citation type="submission" date="2023-07" db="EMBL/GenBank/DDBJ databases">
        <title>Genomic Encyclopedia of Type Strains, Phase IV (KMG-IV): sequencing the most valuable type-strain genomes for metagenomic binning, comparative biology and taxonomic classification.</title>
        <authorList>
            <person name="Goeker M."/>
        </authorList>
    </citation>
    <scope>NUCLEOTIDE SEQUENCE [LARGE SCALE GENOMIC DNA]</scope>
    <source>
        <strain evidence="1 2">DSM 19562</strain>
    </source>
</reference>
<evidence type="ECO:0000313" key="2">
    <source>
        <dbReference type="Proteomes" id="UP001236369"/>
    </source>
</evidence>
<name>A0ABU0HSB1_9HYPH</name>
<organism evidence="1 2">
    <name type="scientific">Methylobacterium persicinum</name>
    <dbReference type="NCBI Taxonomy" id="374426"/>
    <lineage>
        <taxon>Bacteria</taxon>
        <taxon>Pseudomonadati</taxon>
        <taxon>Pseudomonadota</taxon>
        <taxon>Alphaproteobacteria</taxon>
        <taxon>Hyphomicrobiales</taxon>
        <taxon>Methylobacteriaceae</taxon>
        <taxon>Methylobacterium</taxon>
    </lineage>
</organism>
<dbReference type="Proteomes" id="UP001236369">
    <property type="component" value="Unassembled WGS sequence"/>
</dbReference>
<accession>A0ABU0HSB1</accession>
<keyword evidence="2" id="KW-1185">Reference proteome</keyword>
<comment type="caution">
    <text evidence="1">The sequence shown here is derived from an EMBL/GenBank/DDBJ whole genome shotgun (WGS) entry which is preliminary data.</text>
</comment>
<evidence type="ECO:0000313" key="1">
    <source>
        <dbReference type="EMBL" id="MDQ0445223.1"/>
    </source>
</evidence>